<dbReference type="RefSeq" id="WP_307060575.1">
    <property type="nucleotide sequence ID" value="NZ_JAUSUH010000004.1"/>
</dbReference>
<sequence length="102" mass="10807">MKLNRYVTTLAVVSAGICGWLLLRGIDPVTAAKLECEHHIEALTGYHLSGREVSALGVAGDVYNGKVQGAFIHGDKLSSAVCVFEAGHTMRVAVDGKVLEGR</sequence>
<evidence type="ECO:0000313" key="2">
    <source>
        <dbReference type="Proteomes" id="UP001238467"/>
    </source>
</evidence>
<comment type="caution">
    <text evidence="1">The sequence shown here is derived from an EMBL/GenBank/DDBJ whole genome shotgun (WGS) entry which is preliminary data.</text>
</comment>
<evidence type="ECO:0000313" key="1">
    <source>
        <dbReference type="EMBL" id="MDQ0347872.1"/>
    </source>
</evidence>
<keyword evidence="2" id="KW-1185">Reference proteome</keyword>
<reference evidence="1 2" key="1">
    <citation type="submission" date="2023-07" db="EMBL/GenBank/DDBJ databases">
        <title>Genomic Encyclopedia of Type Strains, Phase IV (KMG-IV): sequencing the most valuable type-strain genomes for metagenomic binning, comparative biology and taxonomic classification.</title>
        <authorList>
            <person name="Goeker M."/>
        </authorList>
    </citation>
    <scope>NUCLEOTIDE SEQUENCE [LARGE SCALE GENOMIC DNA]</scope>
    <source>
        <strain evidence="1 2">DSM 1277</strain>
    </source>
</reference>
<organism evidence="1 2">
    <name type="scientific">Ancylobacter vacuolatus</name>
    <dbReference type="NCBI Taxonomy" id="223389"/>
    <lineage>
        <taxon>Bacteria</taxon>
        <taxon>Pseudomonadati</taxon>
        <taxon>Pseudomonadota</taxon>
        <taxon>Alphaproteobacteria</taxon>
        <taxon>Hyphomicrobiales</taxon>
        <taxon>Xanthobacteraceae</taxon>
        <taxon>Ancylobacter</taxon>
    </lineage>
</organism>
<dbReference type="EMBL" id="JAUSUH010000004">
    <property type="protein sequence ID" value="MDQ0347872.1"/>
    <property type="molecule type" value="Genomic_DNA"/>
</dbReference>
<name>A0ABU0DHH0_9HYPH</name>
<accession>A0ABU0DHH0</accession>
<gene>
    <name evidence="1" type="ORF">J2S76_002299</name>
</gene>
<protein>
    <submittedName>
        <fullName evidence="1">Uncharacterized protein</fullName>
    </submittedName>
</protein>
<dbReference type="Proteomes" id="UP001238467">
    <property type="component" value="Unassembled WGS sequence"/>
</dbReference>
<proteinExistence type="predicted"/>